<dbReference type="PANTHER" id="PTHR40042:SF1">
    <property type="entry name" value="DUF1405 DOMAIN-CONTAINING PROTEIN"/>
    <property type="match status" value="1"/>
</dbReference>
<dbReference type="Proteomes" id="UP000641588">
    <property type="component" value="Unassembled WGS sequence"/>
</dbReference>
<name>A0A972H2N3_9BACL</name>
<dbReference type="AlphaFoldDB" id="A0A972H2N3"/>
<dbReference type="Pfam" id="PF07187">
    <property type="entry name" value="DUF1405"/>
    <property type="match status" value="1"/>
</dbReference>
<feature type="transmembrane region" description="Helical" evidence="1">
    <location>
        <begin position="186"/>
        <end position="206"/>
    </location>
</feature>
<reference evidence="2" key="1">
    <citation type="submission" date="2019-10" db="EMBL/GenBank/DDBJ databases">
        <title>Description of Paenibacillus glebae sp. nov.</title>
        <authorList>
            <person name="Carlier A."/>
            <person name="Qi S."/>
        </authorList>
    </citation>
    <scope>NUCLEOTIDE SEQUENCE</scope>
    <source>
        <strain evidence="2">LMG 31456</strain>
    </source>
</reference>
<proteinExistence type="predicted"/>
<keyword evidence="1" id="KW-0472">Membrane</keyword>
<feature type="transmembrane region" description="Helical" evidence="1">
    <location>
        <begin position="95"/>
        <end position="115"/>
    </location>
</feature>
<keyword evidence="1" id="KW-1133">Transmembrane helix</keyword>
<evidence type="ECO:0000256" key="1">
    <source>
        <dbReference type="SAM" id="Phobius"/>
    </source>
</evidence>
<gene>
    <name evidence="2" type="ORF">GC093_30535</name>
</gene>
<accession>A0A972H2N3</accession>
<feature type="transmembrane region" description="Helical" evidence="1">
    <location>
        <begin position="12"/>
        <end position="34"/>
    </location>
</feature>
<keyword evidence="1" id="KW-0812">Transmembrane</keyword>
<evidence type="ECO:0000313" key="2">
    <source>
        <dbReference type="EMBL" id="NOU97530.1"/>
    </source>
</evidence>
<feature type="transmembrane region" description="Helical" evidence="1">
    <location>
        <begin position="54"/>
        <end position="74"/>
    </location>
</feature>
<evidence type="ECO:0000313" key="3">
    <source>
        <dbReference type="Proteomes" id="UP000641588"/>
    </source>
</evidence>
<dbReference type="PANTHER" id="PTHR40042">
    <property type="entry name" value="HYPOTHETICAL MEMBRANE SPANNING PROTEIN"/>
    <property type="match status" value="1"/>
</dbReference>
<dbReference type="RefSeq" id="WP_171655939.1">
    <property type="nucleotide sequence ID" value="NZ_WHOD01000119.1"/>
</dbReference>
<feature type="transmembrane region" description="Helical" evidence="1">
    <location>
        <begin position="154"/>
        <end position="174"/>
    </location>
</feature>
<keyword evidence="3" id="KW-1185">Reference proteome</keyword>
<dbReference type="EMBL" id="WHOD01000119">
    <property type="protein sequence ID" value="NOU97530.1"/>
    <property type="molecule type" value="Genomic_DNA"/>
</dbReference>
<organism evidence="2 3">
    <name type="scientific">Paenibacillus foliorum</name>
    <dbReference type="NCBI Taxonomy" id="2654974"/>
    <lineage>
        <taxon>Bacteria</taxon>
        <taxon>Bacillati</taxon>
        <taxon>Bacillota</taxon>
        <taxon>Bacilli</taxon>
        <taxon>Bacillales</taxon>
        <taxon>Paenibacillaceae</taxon>
        <taxon>Paenibacillus</taxon>
    </lineage>
</organism>
<feature type="transmembrane region" description="Helical" evidence="1">
    <location>
        <begin position="127"/>
        <end position="147"/>
    </location>
</feature>
<dbReference type="InterPro" id="IPR009845">
    <property type="entry name" value="DUF1405"/>
</dbReference>
<comment type="caution">
    <text evidence="2">The sequence shown here is derived from an EMBL/GenBank/DDBJ whole genome shotgun (WGS) entry which is preliminary data.</text>
</comment>
<protein>
    <submittedName>
        <fullName evidence="2">DUF1405 domain-containing protein</fullName>
    </submittedName>
</protein>
<sequence>MSFKTYFSKAFLSSRFMLWSLFWINLLGTIYGYQWYWKQMTFTAETMSSAYLPFVPDSPTASLFFTGAIGFLLVDSYRKQSAQPSNGWIRGIVEAFAVITSFKYGIWAVSMIWAGVYQGDSLNWQDWMLTISHLGMAAEALLYLRLYTYRSMSILVVAAWTFLNDYMDYGYGVYPWLPESLEDDLYAVAAFTVELSFVSVIVAYVMMKIRLILAKREL</sequence>